<dbReference type="RefSeq" id="XP_001879855.1">
    <property type="nucleotide sequence ID" value="XM_001879820.1"/>
</dbReference>
<feature type="compositionally biased region" description="Basic and acidic residues" evidence="1">
    <location>
        <begin position="27"/>
        <end position="41"/>
    </location>
</feature>
<protein>
    <submittedName>
        <fullName evidence="3">Predicted protein</fullName>
    </submittedName>
</protein>
<dbReference type="GeneID" id="6075377"/>
<evidence type="ECO:0000313" key="5">
    <source>
        <dbReference type="Proteomes" id="UP000001194"/>
    </source>
</evidence>
<gene>
    <name evidence="3" type="ORF">LACBIDRAFT_326325</name>
    <name evidence="4" type="ORF">LACBIDRAFT_326328</name>
</gene>
<dbReference type="GO" id="GO:0003676">
    <property type="term" value="F:nucleic acid binding"/>
    <property type="evidence" value="ECO:0007669"/>
    <property type="project" value="InterPro"/>
</dbReference>
<dbReference type="AlphaFoldDB" id="B0D822"/>
<dbReference type="Gene3D" id="3.30.420.10">
    <property type="entry name" value="Ribonuclease H-like superfamily/Ribonuclease H"/>
    <property type="match status" value="1"/>
</dbReference>
<organism evidence="5">
    <name type="scientific">Laccaria bicolor (strain S238N-H82 / ATCC MYA-4686)</name>
    <name type="common">Bicoloured deceiver</name>
    <name type="synonym">Laccaria laccata var. bicolor</name>
    <dbReference type="NCBI Taxonomy" id="486041"/>
    <lineage>
        <taxon>Eukaryota</taxon>
        <taxon>Fungi</taxon>
        <taxon>Dikarya</taxon>
        <taxon>Basidiomycota</taxon>
        <taxon>Agaricomycotina</taxon>
        <taxon>Agaricomycetes</taxon>
        <taxon>Agaricomycetidae</taxon>
        <taxon>Agaricales</taxon>
        <taxon>Agaricineae</taxon>
        <taxon>Hydnangiaceae</taxon>
        <taxon>Laccaria</taxon>
    </lineage>
</organism>
<dbReference type="STRING" id="486041.B0D822"/>
<keyword evidence="5" id="KW-1185">Reference proteome</keyword>
<dbReference type="InterPro" id="IPR036397">
    <property type="entry name" value="RNaseH_sf"/>
</dbReference>
<dbReference type="RefSeq" id="XP_001879853.1">
    <property type="nucleotide sequence ID" value="XM_001879818.1"/>
</dbReference>
<dbReference type="InterPro" id="IPR002156">
    <property type="entry name" value="RNaseH_domain"/>
</dbReference>
<dbReference type="HOGENOM" id="CLU_164205_1_1_1"/>
<dbReference type="EMBL" id="DS547099">
    <property type="protein sequence ID" value="EDR09506.1"/>
    <property type="molecule type" value="Genomic_DNA"/>
</dbReference>
<dbReference type="Proteomes" id="UP000001194">
    <property type="component" value="Unassembled WGS sequence"/>
</dbReference>
<evidence type="ECO:0000313" key="3">
    <source>
        <dbReference type="EMBL" id="EDR09504.1"/>
    </source>
</evidence>
<proteinExistence type="predicted"/>
<dbReference type="KEGG" id="lbc:LACBIDRAFT_326328"/>
<dbReference type="InterPro" id="IPR012337">
    <property type="entry name" value="RNaseH-like_sf"/>
</dbReference>
<name>B0D822_LACBS</name>
<dbReference type="OrthoDB" id="3265515at2759"/>
<dbReference type="PROSITE" id="PS50879">
    <property type="entry name" value="RNASE_H_1"/>
    <property type="match status" value="1"/>
</dbReference>
<evidence type="ECO:0000313" key="4">
    <source>
        <dbReference type="EMBL" id="EDR09506.1"/>
    </source>
</evidence>
<feature type="region of interest" description="Disordered" evidence="1">
    <location>
        <begin position="27"/>
        <end position="51"/>
    </location>
</feature>
<dbReference type="KEGG" id="lbc:LACBIDRAFT_326325"/>
<reference evidence="3 5" key="1">
    <citation type="journal article" date="2008" name="Nature">
        <title>The genome of Laccaria bicolor provides insights into mycorrhizal symbiosis.</title>
        <authorList>
            <person name="Martin F."/>
            <person name="Aerts A."/>
            <person name="Ahren D."/>
            <person name="Brun A."/>
            <person name="Danchin E.G.J."/>
            <person name="Duchaussoy F."/>
            <person name="Gibon J."/>
            <person name="Kohler A."/>
            <person name="Lindquist E."/>
            <person name="Pereda V."/>
            <person name="Salamov A."/>
            <person name="Shapiro H.J."/>
            <person name="Wuyts J."/>
            <person name="Blaudez D."/>
            <person name="Buee M."/>
            <person name="Brokstein P."/>
            <person name="Canbaeck B."/>
            <person name="Cohen D."/>
            <person name="Courty P.E."/>
            <person name="Coutinho P.M."/>
            <person name="Delaruelle C."/>
            <person name="Detter J.C."/>
            <person name="Deveau A."/>
            <person name="DiFazio S."/>
            <person name="Duplessis S."/>
            <person name="Fraissinet-Tachet L."/>
            <person name="Lucic E."/>
            <person name="Frey-Klett P."/>
            <person name="Fourrey C."/>
            <person name="Feussner I."/>
            <person name="Gay G."/>
            <person name="Grimwood J."/>
            <person name="Hoegger P.J."/>
            <person name="Jain P."/>
            <person name="Kilaru S."/>
            <person name="Labbe J."/>
            <person name="Lin Y.C."/>
            <person name="Legue V."/>
            <person name="Le Tacon F."/>
            <person name="Marmeisse R."/>
            <person name="Melayah D."/>
            <person name="Montanini B."/>
            <person name="Muratet M."/>
            <person name="Nehls U."/>
            <person name="Niculita-Hirzel H."/>
            <person name="Oudot-Le Secq M.P."/>
            <person name="Peter M."/>
            <person name="Quesneville H."/>
            <person name="Rajashekar B."/>
            <person name="Reich M."/>
            <person name="Rouhier N."/>
            <person name="Schmutz J."/>
            <person name="Yin T."/>
            <person name="Chalot M."/>
            <person name="Henrissat B."/>
            <person name="Kuees U."/>
            <person name="Lucas S."/>
            <person name="Van de Peer Y."/>
            <person name="Podila G.K."/>
            <person name="Polle A."/>
            <person name="Pukkila P.J."/>
            <person name="Richardson P.M."/>
            <person name="Rouze P."/>
            <person name="Sanders I.R."/>
            <person name="Stajich J.E."/>
            <person name="Tunlid A."/>
            <person name="Tuskan G."/>
            <person name="Grigoriev I.V."/>
        </authorList>
    </citation>
    <scope>NUCLEOTIDE SEQUENCE [LARGE SCALE GENOMIC DNA]</scope>
    <source>
        <strain evidence="5">S238N-H82 / ATCC MYA-4686</strain>
    </source>
</reference>
<dbReference type="SUPFAM" id="SSF53098">
    <property type="entry name" value="Ribonuclease H-like"/>
    <property type="match status" value="1"/>
</dbReference>
<evidence type="ECO:0000256" key="1">
    <source>
        <dbReference type="SAM" id="MobiDB-lite"/>
    </source>
</evidence>
<feature type="domain" description="RNase H type-1" evidence="2">
    <location>
        <begin position="1"/>
        <end position="42"/>
    </location>
</feature>
<dbReference type="EMBL" id="DS547099">
    <property type="protein sequence ID" value="EDR09504.1"/>
    <property type="molecule type" value="Genomic_DNA"/>
</dbReference>
<evidence type="ECO:0000259" key="2">
    <source>
        <dbReference type="PROSITE" id="PS50879"/>
    </source>
</evidence>
<accession>B0D822</accession>
<sequence length="120" mass="13719">MGNGTDNPRPAGSFKFVLKWIAAHKDVKGNERADEEAKKAAQGESSPPEELPPILRKWLPYSAAAIKQDYREGLKSRWLEDWGMSPRYAKFQHVDPDFPFNKYRTISDEITQASWLARLA</sequence>
<dbReference type="GO" id="GO:0004523">
    <property type="term" value="F:RNA-DNA hybrid ribonuclease activity"/>
    <property type="evidence" value="ECO:0007669"/>
    <property type="project" value="InterPro"/>
</dbReference>
<dbReference type="GeneID" id="6075379"/>
<dbReference type="InParanoid" id="B0D822"/>